<comment type="caution">
    <text evidence="2">The sequence shown here is derived from an EMBL/GenBank/DDBJ whole genome shotgun (WGS) entry which is preliminary data.</text>
</comment>
<organism evidence="2 3">
    <name type="scientific">Amaricoccus macauensis</name>
    <dbReference type="NCBI Taxonomy" id="57001"/>
    <lineage>
        <taxon>Bacteria</taxon>
        <taxon>Pseudomonadati</taxon>
        <taxon>Pseudomonadota</taxon>
        <taxon>Alphaproteobacteria</taxon>
        <taxon>Rhodobacterales</taxon>
        <taxon>Paracoccaceae</taxon>
        <taxon>Amaricoccus</taxon>
    </lineage>
</organism>
<sequence length="68" mass="7399">MAHALTNSAAAASGLGLIDRVRAAFARYRAYRNTLIELQSLSSRELADLGLSRASVRDVAREAAYSRF</sequence>
<dbReference type="RefSeq" id="WP_184147748.1">
    <property type="nucleotide sequence ID" value="NZ_JACHFM010000001.1"/>
</dbReference>
<reference evidence="2 3" key="1">
    <citation type="submission" date="2020-08" db="EMBL/GenBank/DDBJ databases">
        <title>Genomic Encyclopedia of Type Strains, Phase IV (KMG-IV): sequencing the most valuable type-strain genomes for metagenomic binning, comparative biology and taxonomic classification.</title>
        <authorList>
            <person name="Goeker M."/>
        </authorList>
    </citation>
    <scope>NUCLEOTIDE SEQUENCE [LARGE SCALE GENOMIC DNA]</scope>
    <source>
        <strain evidence="2 3">DSM 101730</strain>
    </source>
</reference>
<accession>A0A840SQ23</accession>
<dbReference type="InterPro" id="IPR009506">
    <property type="entry name" value="YjiS-like"/>
</dbReference>
<proteinExistence type="predicted"/>
<evidence type="ECO:0000313" key="2">
    <source>
        <dbReference type="EMBL" id="MBB5221372.1"/>
    </source>
</evidence>
<dbReference type="Proteomes" id="UP000549457">
    <property type="component" value="Unassembled WGS sequence"/>
</dbReference>
<protein>
    <submittedName>
        <fullName evidence="2">Uncharacterized protein YjiS (DUF1127 family)</fullName>
    </submittedName>
</protein>
<keyword evidence="3" id="KW-1185">Reference proteome</keyword>
<evidence type="ECO:0000313" key="3">
    <source>
        <dbReference type="Proteomes" id="UP000549457"/>
    </source>
</evidence>
<dbReference type="EMBL" id="JACHFM010000001">
    <property type="protein sequence ID" value="MBB5221372.1"/>
    <property type="molecule type" value="Genomic_DNA"/>
</dbReference>
<dbReference type="Pfam" id="PF06568">
    <property type="entry name" value="YjiS-like"/>
    <property type="match status" value="1"/>
</dbReference>
<dbReference type="AlphaFoldDB" id="A0A840SQ23"/>
<gene>
    <name evidence="2" type="ORF">HNP73_001293</name>
</gene>
<evidence type="ECO:0000259" key="1">
    <source>
        <dbReference type="Pfam" id="PF06568"/>
    </source>
</evidence>
<name>A0A840SQ23_9RHOB</name>
<feature type="domain" description="YjiS-like" evidence="1">
    <location>
        <begin position="21"/>
        <end position="54"/>
    </location>
</feature>